<dbReference type="EMBL" id="FQWM01000001">
    <property type="protein sequence ID" value="SHG56006.1"/>
    <property type="molecule type" value="Genomic_DNA"/>
</dbReference>
<organism evidence="1 2">
    <name type="scientific">Cognatishimia maritima</name>
    <dbReference type="NCBI Taxonomy" id="870908"/>
    <lineage>
        <taxon>Bacteria</taxon>
        <taxon>Pseudomonadati</taxon>
        <taxon>Pseudomonadota</taxon>
        <taxon>Alphaproteobacteria</taxon>
        <taxon>Rhodobacterales</taxon>
        <taxon>Paracoccaceae</taxon>
        <taxon>Cognatishimia</taxon>
    </lineage>
</organism>
<keyword evidence="2" id="KW-1185">Reference proteome</keyword>
<protein>
    <submittedName>
        <fullName evidence="1">Uncharacterized protein</fullName>
    </submittedName>
</protein>
<evidence type="ECO:0000313" key="1">
    <source>
        <dbReference type="EMBL" id="SHG56006.1"/>
    </source>
</evidence>
<dbReference type="Proteomes" id="UP000184211">
    <property type="component" value="Unassembled WGS sequence"/>
</dbReference>
<dbReference type="OrthoDB" id="9963458at2"/>
<accession>A0A1M5KTE5</accession>
<name>A0A1M5KTE5_9RHOB</name>
<gene>
    <name evidence="1" type="ORF">SAMN04488044_1068</name>
</gene>
<dbReference type="RefSeq" id="WP_072791346.1">
    <property type="nucleotide sequence ID" value="NZ_FQWM01000001.1"/>
</dbReference>
<proteinExistence type="predicted"/>
<evidence type="ECO:0000313" key="2">
    <source>
        <dbReference type="Proteomes" id="UP000184211"/>
    </source>
</evidence>
<reference evidence="2" key="1">
    <citation type="submission" date="2016-11" db="EMBL/GenBank/DDBJ databases">
        <authorList>
            <person name="Varghese N."/>
            <person name="Submissions S."/>
        </authorList>
    </citation>
    <scope>NUCLEOTIDE SEQUENCE [LARGE SCALE GENOMIC DNA]</scope>
    <source>
        <strain evidence="2">DSM 28223</strain>
    </source>
</reference>
<dbReference type="AlphaFoldDB" id="A0A1M5KTE5"/>
<sequence>MHKWFTQKLNEMIGLAHYCQFPILKAHFILTQKAVDEMYGKSNPEDDCLKQILPLLISHSESRGDDDVRAHLEEALAAAEQKSGNVVSINFSASALPQTQFGNKR</sequence>